<feature type="domain" description="RecF/RecN/SMC N-terminal" evidence="11">
    <location>
        <begin position="2"/>
        <end position="494"/>
    </location>
</feature>
<protein>
    <recommendedName>
        <fullName evidence="3 9">DNA repair protein RecN</fullName>
    </recommendedName>
    <alternativeName>
        <fullName evidence="8 9">Recombination protein N</fullName>
    </alternativeName>
</protein>
<evidence type="ECO:0000256" key="4">
    <source>
        <dbReference type="ARBA" id="ARBA00022741"/>
    </source>
</evidence>
<evidence type="ECO:0000256" key="9">
    <source>
        <dbReference type="PIRNR" id="PIRNR003128"/>
    </source>
</evidence>
<dbReference type="GO" id="GO:0006281">
    <property type="term" value="P:DNA repair"/>
    <property type="evidence" value="ECO:0007669"/>
    <property type="project" value="UniProtKB-KW"/>
</dbReference>
<dbReference type="InterPro" id="IPR003395">
    <property type="entry name" value="RecF/RecN/SMC_N"/>
</dbReference>
<dbReference type="GO" id="GO:0006310">
    <property type="term" value="P:DNA recombination"/>
    <property type="evidence" value="ECO:0007669"/>
    <property type="project" value="InterPro"/>
</dbReference>
<dbReference type="GO" id="GO:0043590">
    <property type="term" value="C:bacterial nucleoid"/>
    <property type="evidence" value="ECO:0007669"/>
    <property type="project" value="TreeGrafter"/>
</dbReference>
<evidence type="ECO:0000256" key="5">
    <source>
        <dbReference type="ARBA" id="ARBA00022763"/>
    </source>
</evidence>
<evidence type="ECO:0000256" key="6">
    <source>
        <dbReference type="ARBA" id="ARBA00022840"/>
    </source>
</evidence>
<dbReference type="CDD" id="cd03241">
    <property type="entry name" value="ABC_RecN"/>
    <property type="match status" value="1"/>
</dbReference>
<evidence type="ECO:0000313" key="13">
    <source>
        <dbReference type="Proteomes" id="UP000266796"/>
    </source>
</evidence>
<gene>
    <name evidence="12" type="primary">recN</name>
    <name evidence="12" type="ORF">CKSOR_00510</name>
</gene>
<keyword evidence="5 9" id="KW-0227">DNA damage</keyword>
<accession>A0A3Q8ETV8</accession>
<reference evidence="12 13" key="1">
    <citation type="journal article" date="2018" name="Parasitology">
        <title>The reduced genome of Candidatus Kinetoplastibacterium sorsogonicusi, the endosymbiont of Kentomonas sorsogonicus (Trypanosomatidae): loss of the haem-synthesis pathway.</title>
        <authorList>
            <person name="Silva F.M."/>
            <person name="Kostygov A.Y."/>
            <person name="Spodareva V.V."/>
            <person name="Butenko A."/>
            <person name="Tossou R."/>
            <person name="Lukes J."/>
            <person name="Yurchenko V."/>
            <person name="Alves J.M.P."/>
        </authorList>
    </citation>
    <scope>NUCLEOTIDE SEQUENCE [LARGE SCALE GENOMIC DNA]</scope>
    <source>
        <strain evidence="12 13">MF-08</strain>
    </source>
</reference>
<dbReference type="PANTHER" id="PTHR11059">
    <property type="entry name" value="DNA REPAIR PROTEIN RECN"/>
    <property type="match status" value="1"/>
</dbReference>
<sequence>MLKILKIKNFVTIDSIEINFSNGLTILSGETGAGKSIIVDAISLIAGNKIKKNFVKFNYDKAEITAIFEKNILIEKFLQNKNIQSNNTIIKIKRIIYSNGKSRVYIDDMIYPLALLKELGSLLVIIHSQNSYLSIDDQVTKLDIIDSYCNNLPLREKVINLWYQIKYLKEHLIKLEKKNRLLESRYSQIYEEFQKLKDLNLQKNEIDFLNKIYKKFSNIEIVSSLINKIFNDLDSDKDSIISKINNISNNIKSLNKYEDNLENIIKEIETIKISISEIISYFNKYISNIDSNKYDIKYIKDRLNLINKFATLYNVIPDKLYDYYQNIQQEIKNFNKLEDISNVINEIKILETELTESLNILSQNRKYAAKNLSNDISKIMNLLSMKNSTFQIDINEIDHFRYGFDSIEFLVNTNVGMDLIPISKVVSGGEMSRIFLAISFVVGKIQKADFIIFDEIDNGVSGAIAEKIGKILHKLGENSQILCITHLPQVAIYSNEHFLVEKFIDNSQKTISIIKKLNFLEKKEEIARMLGGIEITDTARAHAQSMLNKISRKKNKSI</sequence>
<dbReference type="EMBL" id="CP025628">
    <property type="protein sequence ID" value="AWD32618.1"/>
    <property type="molecule type" value="Genomic_DNA"/>
</dbReference>
<dbReference type="RefSeq" id="WP_108674022.1">
    <property type="nucleotide sequence ID" value="NZ_CP025628.1"/>
</dbReference>
<evidence type="ECO:0000256" key="1">
    <source>
        <dbReference type="ARBA" id="ARBA00003618"/>
    </source>
</evidence>
<dbReference type="GO" id="GO:0009432">
    <property type="term" value="P:SOS response"/>
    <property type="evidence" value="ECO:0007669"/>
    <property type="project" value="TreeGrafter"/>
</dbReference>
<evidence type="ECO:0000256" key="2">
    <source>
        <dbReference type="ARBA" id="ARBA00009441"/>
    </source>
</evidence>
<dbReference type="InterPro" id="IPR004604">
    <property type="entry name" value="DNA_recomb/repair_RecN"/>
</dbReference>
<evidence type="ECO:0000256" key="7">
    <source>
        <dbReference type="ARBA" id="ARBA00023204"/>
    </source>
</evidence>
<name>A0A3Q8ETV8_9PROT</name>
<dbReference type="Gene3D" id="3.40.50.300">
    <property type="entry name" value="P-loop containing nucleotide triphosphate hydrolases"/>
    <property type="match status" value="2"/>
</dbReference>
<keyword evidence="13" id="KW-1185">Reference proteome</keyword>
<keyword evidence="6" id="KW-0067">ATP-binding</keyword>
<dbReference type="Pfam" id="PF02463">
    <property type="entry name" value="SMC_N"/>
    <property type="match status" value="1"/>
</dbReference>
<dbReference type="Proteomes" id="UP000266796">
    <property type="component" value="Chromosome"/>
</dbReference>
<comment type="similarity">
    <text evidence="2 9">Belongs to the RecN family.</text>
</comment>
<dbReference type="KEGG" id="kso:CKSOR_00510"/>
<evidence type="ECO:0000259" key="11">
    <source>
        <dbReference type="Pfam" id="PF02463"/>
    </source>
</evidence>
<evidence type="ECO:0000256" key="3">
    <source>
        <dbReference type="ARBA" id="ARBA00021315"/>
    </source>
</evidence>
<feature type="coiled-coil region" evidence="10">
    <location>
        <begin position="247"/>
        <end position="274"/>
    </location>
</feature>
<dbReference type="AlphaFoldDB" id="A0A3Q8ETV8"/>
<keyword evidence="4" id="KW-0547">Nucleotide-binding</keyword>
<evidence type="ECO:0000313" key="12">
    <source>
        <dbReference type="EMBL" id="AWD32618.1"/>
    </source>
</evidence>
<organism evidence="12 13">
    <name type="scientific">Candidatus Kinetoplastidibacterium kentomonadis</name>
    <dbReference type="NCBI Taxonomy" id="1576550"/>
    <lineage>
        <taxon>Bacteria</taxon>
        <taxon>Pseudomonadati</taxon>
        <taxon>Pseudomonadota</taxon>
        <taxon>Betaproteobacteria</taxon>
        <taxon>Candidatus Kinetoplastidibacterium</taxon>
    </lineage>
</organism>
<dbReference type="OrthoDB" id="9806954at2"/>
<feature type="coiled-coil region" evidence="10">
    <location>
        <begin position="165"/>
        <end position="192"/>
    </location>
</feature>
<evidence type="ECO:0000256" key="8">
    <source>
        <dbReference type="ARBA" id="ARBA00033408"/>
    </source>
</evidence>
<evidence type="ECO:0000256" key="10">
    <source>
        <dbReference type="SAM" id="Coils"/>
    </source>
</evidence>
<comment type="function">
    <text evidence="1 9">May be involved in recombinational repair of damaged DNA.</text>
</comment>
<dbReference type="PANTHER" id="PTHR11059:SF0">
    <property type="entry name" value="DNA REPAIR PROTEIN RECN"/>
    <property type="match status" value="1"/>
</dbReference>
<keyword evidence="10" id="KW-0175">Coiled coil</keyword>
<dbReference type="PIRSF" id="PIRSF003128">
    <property type="entry name" value="RecN"/>
    <property type="match status" value="1"/>
</dbReference>
<keyword evidence="7 9" id="KW-0234">DNA repair</keyword>
<dbReference type="InterPro" id="IPR027417">
    <property type="entry name" value="P-loop_NTPase"/>
</dbReference>
<dbReference type="SUPFAM" id="SSF52540">
    <property type="entry name" value="P-loop containing nucleoside triphosphate hydrolases"/>
    <property type="match status" value="1"/>
</dbReference>
<proteinExistence type="inferred from homology"/>
<dbReference type="GO" id="GO:0005524">
    <property type="term" value="F:ATP binding"/>
    <property type="evidence" value="ECO:0007669"/>
    <property type="project" value="UniProtKB-KW"/>
</dbReference>